<dbReference type="Proteomes" id="UP000499080">
    <property type="component" value="Unassembled WGS sequence"/>
</dbReference>
<proteinExistence type="predicted"/>
<gene>
    <name evidence="1" type="ORF">AVEN_235365_1</name>
</gene>
<dbReference type="AlphaFoldDB" id="A0A4Y2A586"/>
<dbReference type="OrthoDB" id="5823189at2759"/>
<evidence type="ECO:0000313" key="2">
    <source>
        <dbReference type="Proteomes" id="UP000499080"/>
    </source>
</evidence>
<protein>
    <submittedName>
        <fullName evidence="1">Uncharacterized protein</fullName>
    </submittedName>
</protein>
<name>A0A4Y2A586_ARAVE</name>
<keyword evidence="2" id="KW-1185">Reference proteome</keyword>
<comment type="caution">
    <text evidence="1">The sequence shown here is derived from an EMBL/GenBank/DDBJ whole genome shotgun (WGS) entry which is preliminary data.</text>
</comment>
<organism evidence="1 2">
    <name type="scientific">Araneus ventricosus</name>
    <name type="common">Orbweaver spider</name>
    <name type="synonym">Epeira ventricosa</name>
    <dbReference type="NCBI Taxonomy" id="182803"/>
    <lineage>
        <taxon>Eukaryota</taxon>
        <taxon>Metazoa</taxon>
        <taxon>Ecdysozoa</taxon>
        <taxon>Arthropoda</taxon>
        <taxon>Chelicerata</taxon>
        <taxon>Arachnida</taxon>
        <taxon>Araneae</taxon>
        <taxon>Araneomorphae</taxon>
        <taxon>Entelegynae</taxon>
        <taxon>Araneoidea</taxon>
        <taxon>Araneidae</taxon>
        <taxon>Araneus</taxon>
    </lineage>
</organism>
<dbReference type="EMBL" id="BGPR01000005">
    <property type="protein sequence ID" value="GBL74406.1"/>
    <property type="molecule type" value="Genomic_DNA"/>
</dbReference>
<evidence type="ECO:0000313" key="1">
    <source>
        <dbReference type="EMBL" id="GBL74406.1"/>
    </source>
</evidence>
<accession>A0A4Y2A586</accession>
<reference evidence="1 2" key="1">
    <citation type="journal article" date="2019" name="Sci. Rep.">
        <title>Orb-weaving spider Araneus ventricosus genome elucidates the spidroin gene catalogue.</title>
        <authorList>
            <person name="Kono N."/>
            <person name="Nakamura H."/>
            <person name="Ohtoshi R."/>
            <person name="Moran D.A.P."/>
            <person name="Shinohara A."/>
            <person name="Yoshida Y."/>
            <person name="Fujiwara M."/>
            <person name="Mori M."/>
            <person name="Tomita M."/>
            <person name="Arakawa K."/>
        </authorList>
    </citation>
    <scope>NUCLEOTIDE SEQUENCE [LARGE SCALE GENOMIC DNA]</scope>
</reference>
<sequence length="120" mass="14046">MKQSGTLIQNRQFFVTSQSWYTVRAAPAFLRHWAKDADAEVRLQSKMSSSQIKDEMQFPCTNRTIRNTLHRNTNVVYKKLKGKPSRSKRRIDSCLNFEWKPLTAGTDWNDVVFSNEKSFI</sequence>